<dbReference type="AlphaFoldDB" id="A0A0F9M865"/>
<feature type="compositionally biased region" description="Basic and acidic residues" evidence="1">
    <location>
        <begin position="449"/>
        <end position="466"/>
    </location>
</feature>
<evidence type="ECO:0000256" key="1">
    <source>
        <dbReference type="SAM" id="MobiDB-lite"/>
    </source>
</evidence>
<feature type="compositionally biased region" description="Acidic residues" evidence="1">
    <location>
        <begin position="437"/>
        <end position="448"/>
    </location>
</feature>
<reference evidence="2" key="1">
    <citation type="journal article" date="2015" name="Nature">
        <title>Complex archaea that bridge the gap between prokaryotes and eukaryotes.</title>
        <authorList>
            <person name="Spang A."/>
            <person name="Saw J.H."/>
            <person name="Jorgensen S.L."/>
            <person name="Zaremba-Niedzwiedzka K."/>
            <person name="Martijn J."/>
            <person name="Lind A.E."/>
            <person name="van Eijk R."/>
            <person name="Schleper C."/>
            <person name="Guy L."/>
            <person name="Ettema T.J."/>
        </authorList>
    </citation>
    <scope>NUCLEOTIDE SEQUENCE</scope>
</reference>
<organism evidence="2">
    <name type="scientific">marine sediment metagenome</name>
    <dbReference type="NCBI Taxonomy" id="412755"/>
    <lineage>
        <taxon>unclassified sequences</taxon>
        <taxon>metagenomes</taxon>
        <taxon>ecological metagenomes</taxon>
    </lineage>
</organism>
<gene>
    <name evidence="2" type="ORF">LCGC14_1492140</name>
</gene>
<evidence type="ECO:0008006" key="3">
    <source>
        <dbReference type="Google" id="ProtNLM"/>
    </source>
</evidence>
<dbReference type="InterPro" id="IPR009279">
    <property type="entry name" value="Portal_Mu"/>
</dbReference>
<evidence type="ECO:0000313" key="2">
    <source>
        <dbReference type="EMBL" id="KKM65352.1"/>
    </source>
</evidence>
<dbReference type="Pfam" id="PF06074">
    <property type="entry name" value="Portal_Mu"/>
    <property type="match status" value="1"/>
</dbReference>
<dbReference type="EMBL" id="LAZR01010739">
    <property type="protein sequence ID" value="KKM65352.1"/>
    <property type="molecule type" value="Genomic_DNA"/>
</dbReference>
<comment type="caution">
    <text evidence="2">The sequence shown here is derived from an EMBL/GenBank/DDBJ whole genome shotgun (WGS) entry which is preliminary data.</text>
</comment>
<protein>
    <recommendedName>
        <fullName evidence="3">Portal protein</fullName>
    </recommendedName>
</protein>
<proteinExistence type="predicted"/>
<feature type="region of interest" description="Disordered" evidence="1">
    <location>
        <begin position="431"/>
        <end position="484"/>
    </location>
</feature>
<accession>A0A0F9M865</accession>
<sequence length="484" mass="54617">MATKSKRTIKVPKGSKIQVIVSEGDTPDKLGGDSIFAEAGVSGLKRWGGVITDEFLPELRGRRGARIYTEMASNDGSIGAVIRATEDLIRSVGWNVELGGSTAEDELSRDFLVSCMHDMSLSWVDFISSVVTMIQYGWAWEEVVYKLRTGPNSTPPSKYKDQRIGWRKIADRAQDSLLEWDLDDNGGIRAMVQQTATDLKERRIPIEKSVLYRTRRNRNNPEGYSFLRPSYLAWYMKKSLQELEGIGAERDFTGALIIKLPKHATNADKNKALALIERWKIDEQFGCVVPDGWEVTLIASPGSKQIDTDKAILRYQAEIMMSFLAQFIRLGQVKVGTQALVVGQRDFFYLAIKAILDNIQETSNRFLIPPLIRLNDFRGLTDFPRLVHDEVGQTDIDTFIKALHDIATSNVDYLGNVGSEDVKHIRKIVGLPPLQEEQAEENDDEDEQSKDKREKEEKPEEKEKPQVKVRANGARSEAERKVAN</sequence>
<name>A0A0F9M865_9ZZZZ</name>